<dbReference type="RefSeq" id="WP_377305923.1">
    <property type="nucleotide sequence ID" value="NZ_CP180191.1"/>
</dbReference>
<comment type="function">
    <text evidence="5">Required for morphogenesis and for the elongation of the flagellar filament by facilitating polymerization of the flagellin monomers at the tip of growing filament. Forms a capping structure, which prevents flagellin subunits (transported through the central channel of the flagellum) from leaking out without polymerization at the distal end.</text>
</comment>
<keyword evidence="8" id="KW-0969">Cilium</keyword>
<dbReference type="InterPro" id="IPR010809">
    <property type="entry name" value="FliD_C"/>
</dbReference>
<dbReference type="EMBL" id="JBHRTI010000010">
    <property type="protein sequence ID" value="MFC3149285.1"/>
    <property type="molecule type" value="Genomic_DNA"/>
</dbReference>
<keyword evidence="4 5" id="KW-0975">Bacterial flagellum</keyword>
<evidence type="ECO:0000256" key="1">
    <source>
        <dbReference type="ARBA" id="ARBA00009764"/>
    </source>
</evidence>
<dbReference type="Pfam" id="PF07195">
    <property type="entry name" value="FliD_C"/>
    <property type="match status" value="1"/>
</dbReference>
<evidence type="ECO:0000256" key="2">
    <source>
        <dbReference type="ARBA" id="ARBA00011255"/>
    </source>
</evidence>
<evidence type="ECO:0000256" key="5">
    <source>
        <dbReference type="RuleBase" id="RU362066"/>
    </source>
</evidence>
<protein>
    <recommendedName>
        <fullName evidence="5">Flagellar hook-associated protein 2</fullName>
        <shortName evidence="5">HAP2</shortName>
    </recommendedName>
    <alternativeName>
        <fullName evidence="5">Flagellar cap protein</fullName>
    </alternativeName>
</protein>
<comment type="subcellular location">
    <subcellularLocation>
        <location evidence="5">Secreted</location>
    </subcellularLocation>
    <subcellularLocation>
        <location evidence="5">Bacterial flagellum</location>
    </subcellularLocation>
</comment>
<proteinExistence type="inferred from homology"/>
<feature type="domain" description="Flagellar hook-associated protein 2 N-terminal" evidence="6">
    <location>
        <begin position="9"/>
        <end position="104"/>
    </location>
</feature>
<organism evidence="8 9">
    <name type="scientific">Piscinibacterium candidicorallinum</name>
    <dbReference type="NCBI Taxonomy" id="1793872"/>
    <lineage>
        <taxon>Bacteria</taxon>
        <taxon>Pseudomonadati</taxon>
        <taxon>Pseudomonadota</taxon>
        <taxon>Betaproteobacteria</taxon>
        <taxon>Burkholderiales</taxon>
        <taxon>Piscinibacterium</taxon>
    </lineage>
</organism>
<gene>
    <name evidence="8" type="primary">fliD</name>
    <name evidence="8" type="ORF">ACFOEN_16805</name>
</gene>
<evidence type="ECO:0000256" key="3">
    <source>
        <dbReference type="ARBA" id="ARBA00023054"/>
    </source>
</evidence>
<comment type="subunit">
    <text evidence="2 5">Homopentamer.</text>
</comment>
<sequence length="469" mass="48324">MVSAVGGGNIDVAAIVDSLMAVERRPLQSMQAEVRSINSRISALGTVQSQLSSLRDAARKLASADGLMLSTFTSSDDKVATARSAGNATPGTYSLTVSRLASAQSIASAPVTDASSVVGSGSLQIEIGAMTGGVFTPNGTGTTVTISPANNTLAGIRDAINASGAGVSASIVRDAGGARLVLSSKQSGEGSLIRVTATDDGASPAPGLGALAYSPAAPTATATREVQAGVDALFRLNGMDLRSASNTVTGVVDGLEISLKNTTASPVTLQVATDSDGLKKMLGEFVTAYNAINSSLVAQTKYDPSNKSAGPLQGQRVAVNALNQLRAMVRNPAVDDAGGLSSGGLFNIARDGTLSINQTEVDKALANPARFRDLMSRDGTAGNFSSQGIGDRFVNLVNGLIGNDGSVSTQITAWRQNVTDNQRRQDRFNERLQLTEQRLRQQYGSLDSQLSSIQAAMSPLANLINSMNR</sequence>
<evidence type="ECO:0000256" key="4">
    <source>
        <dbReference type="ARBA" id="ARBA00023143"/>
    </source>
</evidence>
<evidence type="ECO:0000259" key="7">
    <source>
        <dbReference type="Pfam" id="PF07195"/>
    </source>
</evidence>
<keyword evidence="5" id="KW-0964">Secreted</keyword>
<dbReference type="Pfam" id="PF02465">
    <property type="entry name" value="FliD_N"/>
    <property type="match status" value="1"/>
</dbReference>
<comment type="similarity">
    <text evidence="1 5">Belongs to the FliD family.</text>
</comment>
<feature type="domain" description="Flagellar hook-associated protein 2 C-terminal" evidence="7">
    <location>
        <begin position="230"/>
        <end position="454"/>
    </location>
</feature>
<name>A0ABV7HAZ1_9BURK</name>
<dbReference type="Pfam" id="PF07196">
    <property type="entry name" value="Flagellin_IN"/>
    <property type="match status" value="1"/>
</dbReference>
<evidence type="ECO:0000259" key="6">
    <source>
        <dbReference type="Pfam" id="PF02465"/>
    </source>
</evidence>
<evidence type="ECO:0000313" key="9">
    <source>
        <dbReference type="Proteomes" id="UP001595556"/>
    </source>
</evidence>
<accession>A0ABV7HAZ1</accession>
<dbReference type="InterPro" id="IPR010810">
    <property type="entry name" value="Flagellin_hook_IN_motif"/>
</dbReference>
<comment type="caution">
    <text evidence="8">The sequence shown here is derived from an EMBL/GenBank/DDBJ whole genome shotgun (WGS) entry which is preliminary data.</text>
</comment>
<dbReference type="PANTHER" id="PTHR30288:SF0">
    <property type="entry name" value="FLAGELLAR HOOK-ASSOCIATED PROTEIN 2"/>
    <property type="match status" value="1"/>
</dbReference>
<reference evidence="9" key="1">
    <citation type="journal article" date="2019" name="Int. J. Syst. Evol. Microbiol.">
        <title>The Global Catalogue of Microorganisms (GCM) 10K type strain sequencing project: providing services to taxonomists for standard genome sequencing and annotation.</title>
        <authorList>
            <consortium name="The Broad Institute Genomics Platform"/>
            <consortium name="The Broad Institute Genome Sequencing Center for Infectious Disease"/>
            <person name="Wu L."/>
            <person name="Ma J."/>
        </authorList>
    </citation>
    <scope>NUCLEOTIDE SEQUENCE [LARGE SCALE GENOMIC DNA]</scope>
    <source>
        <strain evidence="9">KCTC 52168</strain>
    </source>
</reference>
<dbReference type="PANTHER" id="PTHR30288">
    <property type="entry name" value="FLAGELLAR CAP/ASSEMBLY PROTEIN FLID"/>
    <property type="match status" value="1"/>
</dbReference>
<keyword evidence="3" id="KW-0175">Coiled coil</keyword>
<keyword evidence="9" id="KW-1185">Reference proteome</keyword>
<dbReference type="InterPro" id="IPR040026">
    <property type="entry name" value="FliD"/>
</dbReference>
<keyword evidence="8" id="KW-0966">Cell projection</keyword>
<dbReference type="InterPro" id="IPR003481">
    <property type="entry name" value="FliD_N"/>
</dbReference>
<keyword evidence="8" id="KW-0282">Flagellum</keyword>
<evidence type="ECO:0000313" key="8">
    <source>
        <dbReference type="EMBL" id="MFC3149285.1"/>
    </source>
</evidence>
<dbReference type="Proteomes" id="UP001595556">
    <property type="component" value="Unassembled WGS sequence"/>
</dbReference>